<feature type="domain" description="ABC transmembrane type-1" evidence="8">
    <location>
        <begin position="75"/>
        <end position="281"/>
    </location>
</feature>
<accession>A0A3Q8X3X6</accession>
<feature type="transmembrane region" description="Helical" evidence="7">
    <location>
        <begin position="113"/>
        <end position="136"/>
    </location>
</feature>
<dbReference type="PANTHER" id="PTHR43744">
    <property type="entry name" value="ABC TRANSPORTER PERMEASE PROTEIN MG189-RELATED-RELATED"/>
    <property type="match status" value="1"/>
</dbReference>
<dbReference type="KEGG" id="palb:EJC50_08055"/>
<keyword evidence="10" id="KW-1185">Reference proteome</keyword>
<dbReference type="RefSeq" id="WP_126014365.1">
    <property type="nucleotide sequence ID" value="NZ_CP034437.1"/>
</dbReference>
<feature type="transmembrane region" description="Helical" evidence="7">
    <location>
        <begin position="184"/>
        <end position="209"/>
    </location>
</feature>
<dbReference type="CDD" id="cd06261">
    <property type="entry name" value="TM_PBP2"/>
    <property type="match status" value="1"/>
</dbReference>
<feature type="transmembrane region" description="Helical" evidence="7">
    <location>
        <begin position="77"/>
        <end position="101"/>
    </location>
</feature>
<keyword evidence="3" id="KW-1003">Cell membrane</keyword>
<dbReference type="InterPro" id="IPR035906">
    <property type="entry name" value="MetI-like_sf"/>
</dbReference>
<dbReference type="GO" id="GO:0005886">
    <property type="term" value="C:plasma membrane"/>
    <property type="evidence" value="ECO:0007669"/>
    <property type="project" value="UniProtKB-SubCell"/>
</dbReference>
<dbReference type="AlphaFoldDB" id="A0A3Q8X3X6"/>
<keyword evidence="5 7" id="KW-1133">Transmembrane helix</keyword>
<dbReference type="PROSITE" id="PS51257">
    <property type="entry name" value="PROKAR_LIPOPROTEIN"/>
    <property type="match status" value="1"/>
</dbReference>
<dbReference type="InterPro" id="IPR000515">
    <property type="entry name" value="MetI-like"/>
</dbReference>
<evidence type="ECO:0000313" key="10">
    <source>
        <dbReference type="Proteomes" id="UP000272528"/>
    </source>
</evidence>
<protein>
    <submittedName>
        <fullName evidence="9">Carbohydrate ABC transporter permease</fullName>
    </submittedName>
</protein>
<feature type="transmembrane region" description="Helical" evidence="7">
    <location>
        <begin position="12"/>
        <end position="38"/>
    </location>
</feature>
<dbReference type="OrthoDB" id="157184at2"/>
<reference evidence="10" key="1">
    <citation type="submission" date="2018-12" db="EMBL/GenBank/DDBJ databases">
        <title>Genome sequence of Peanibacillus sp.</title>
        <authorList>
            <person name="Subramani G."/>
            <person name="Srinivasan S."/>
            <person name="Kim M.K."/>
        </authorList>
    </citation>
    <scope>NUCLEOTIDE SEQUENCE [LARGE SCALE GENOMIC DNA]</scope>
    <source>
        <strain evidence="10">18JY67-1</strain>
    </source>
</reference>
<dbReference type="SUPFAM" id="SSF161098">
    <property type="entry name" value="MetI-like"/>
    <property type="match status" value="1"/>
</dbReference>
<keyword evidence="2 7" id="KW-0813">Transport</keyword>
<evidence type="ECO:0000256" key="7">
    <source>
        <dbReference type="RuleBase" id="RU363032"/>
    </source>
</evidence>
<evidence type="ECO:0000313" key="9">
    <source>
        <dbReference type="EMBL" id="AZN39616.1"/>
    </source>
</evidence>
<evidence type="ECO:0000256" key="4">
    <source>
        <dbReference type="ARBA" id="ARBA00022692"/>
    </source>
</evidence>
<evidence type="ECO:0000256" key="3">
    <source>
        <dbReference type="ARBA" id="ARBA00022475"/>
    </source>
</evidence>
<feature type="transmembrane region" description="Helical" evidence="7">
    <location>
        <begin position="262"/>
        <end position="281"/>
    </location>
</feature>
<feature type="transmembrane region" description="Helical" evidence="7">
    <location>
        <begin position="142"/>
        <end position="163"/>
    </location>
</feature>
<sequence length="296" mass="33719">MSDKPWQSKIPQVLIHLVFILFSLACIIPLISVLSVSFSNEVDILKNGYSLWPRKFDLTAYTYVLYRPIQLLSAFKISIIVSVAGTAAAVLFMAGISYALSRHDYKFKNSLSFYVFFTMLFNGGLVPTYILISNYLHLKNTIWVLILPYLAVPWFILLLRSFMQKIPYHIIESCMIDGASEFRIFFQIVLPLAKPGLATVALFTMLQYWNDWWLSLLYIESEHLVPLQYMLYRMMNNISFLTSSTNMMPASMKNAALPSESARMAMAILAAGPMLAVFPFFQKYFVRGLTVGAVKG</sequence>
<name>A0A3Q8X3X6_9BACL</name>
<gene>
    <name evidence="9" type="ORF">EJC50_08055</name>
</gene>
<dbReference type="Gene3D" id="1.10.3720.10">
    <property type="entry name" value="MetI-like"/>
    <property type="match status" value="1"/>
</dbReference>
<proteinExistence type="inferred from homology"/>
<evidence type="ECO:0000256" key="5">
    <source>
        <dbReference type="ARBA" id="ARBA00022989"/>
    </source>
</evidence>
<evidence type="ECO:0000256" key="2">
    <source>
        <dbReference type="ARBA" id="ARBA00022448"/>
    </source>
</evidence>
<keyword evidence="6 7" id="KW-0472">Membrane</keyword>
<keyword evidence="4 7" id="KW-0812">Transmembrane</keyword>
<comment type="similarity">
    <text evidence="7">Belongs to the binding-protein-dependent transport system permease family.</text>
</comment>
<organism evidence="9 10">
    <name type="scientific">Paenibacillus albus</name>
    <dbReference type="NCBI Taxonomy" id="2495582"/>
    <lineage>
        <taxon>Bacteria</taxon>
        <taxon>Bacillati</taxon>
        <taxon>Bacillota</taxon>
        <taxon>Bacilli</taxon>
        <taxon>Bacillales</taxon>
        <taxon>Paenibacillaceae</taxon>
        <taxon>Paenibacillus</taxon>
    </lineage>
</organism>
<dbReference type="Pfam" id="PF00528">
    <property type="entry name" value="BPD_transp_1"/>
    <property type="match status" value="1"/>
</dbReference>
<dbReference type="PANTHER" id="PTHR43744:SF9">
    <property type="entry name" value="POLYGALACTURONAN_RHAMNOGALACTURONAN TRANSPORT SYSTEM PERMEASE PROTEIN YTCP"/>
    <property type="match status" value="1"/>
</dbReference>
<dbReference type="GO" id="GO:0055085">
    <property type="term" value="P:transmembrane transport"/>
    <property type="evidence" value="ECO:0007669"/>
    <property type="project" value="InterPro"/>
</dbReference>
<evidence type="ECO:0000256" key="6">
    <source>
        <dbReference type="ARBA" id="ARBA00023136"/>
    </source>
</evidence>
<evidence type="ECO:0000256" key="1">
    <source>
        <dbReference type="ARBA" id="ARBA00004651"/>
    </source>
</evidence>
<dbReference type="Proteomes" id="UP000272528">
    <property type="component" value="Chromosome"/>
</dbReference>
<dbReference type="PROSITE" id="PS50928">
    <property type="entry name" value="ABC_TM1"/>
    <property type="match status" value="1"/>
</dbReference>
<dbReference type="EMBL" id="CP034437">
    <property type="protein sequence ID" value="AZN39616.1"/>
    <property type="molecule type" value="Genomic_DNA"/>
</dbReference>
<evidence type="ECO:0000259" key="8">
    <source>
        <dbReference type="PROSITE" id="PS50928"/>
    </source>
</evidence>
<comment type="subcellular location">
    <subcellularLocation>
        <location evidence="1 7">Cell membrane</location>
        <topology evidence="1 7">Multi-pass membrane protein</topology>
    </subcellularLocation>
</comment>